<reference evidence="4" key="3">
    <citation type="submission" date="2022-04" db="EMBL/GenBank/DDBJ databases">
        <authorList>
            <person name="Liu G."/>
        </authorList>
    </citation>
    <scope>NUCLEOTIDE SEQUENCE</scope>
    <source>
        <strain evidence="4">RG22</strain>
    </source>
</reference>
<feature type="signal peptide" evidence="1">
    <location>
        <begin position="1"/>
        <end position="23"/>
    </location>
</feature>
<reference evidence="3" key="2">
    <citation type="journal article" date="2021" name="Int. J. Syst. Evol. Microbiol.">
        <title>Geomonas silvestris sp. nov., Geomonas paludis sp. nov. and Geomonas limicola sp. nov., isolated from terrestrial environments, and emended description of the genus Geomonas.</title>
        <authorList>
            <person name="Itoh H."/>
            <person name="Xu Z."/>
            <person name="Masuda Y."/>
            <person name="Ushijima N."/>
            <person name="Hayakawa C."/>
            <person name="Shiratori Y."/>
            <person name="Senoo K."/>
        </authorList>
    </citation>
    <scope>NUCLEOTIDE SEQUENCE</scope>
    <source>
        <strain evidence="3">Red736</strain>
    </source>
</reference>
<evidence type="ECO:0000313" key="5">
    <source>
        <dbReference type="Proteomes" id="UP000568888"/>
    </source>
</evidence>
<dbReference type="Proteomes" id="UP000831485">
    <property type="component" value="Chromosome"/>
</dbReference>
<dbReference type="InterPro" id="IPR010177">
    <property type="entry name" value="Paired_CXXCH_1"/>
</dbReference>
<keyword evidence="1" id="KW-0732">Signal</keyword>
<feature type="domain" description="Doubled CXXCH motif" evidence="2">
    <location>
        <begin position="232"/>
        <end position="275"/>
    </location>
</feature>
<evidence type="ECO:0000259" key="2">
    <source>
        <dbReference type="Pfam" id="PF09699"/>
    </source>
</evidence>
<evidence type="ECO:0000313" key="3">
    <source>
        <dbReference type="EMBL" id="GFO64768.1"/>
    </source>
</evidence>
<dbReference type="InterPro" id="IPR036280">
    <property type="entry name" value="Multihaem_cyt_sf"/>
</dbReference>
<dbReference type="RefSeq" id="WP_183348180.1">
    <property type="nucleotide sequence ID" value="NZ_BLXY01000005.1"/>
</dbReference>
<dbReference type="Pfam" id="PF09699">
    <property type="entry name" value="Paired_CXXCH_1"/>
    <property type="match status" value="1"/>
</dbReference>
<organism evidence="3 5">
    <name type="scientific">Geomonas paludis</name>
    <dbReference type="NCBI Taxonomy" id="2740185"/>
    <lineage>
        <taxon>Bacteria</taxon>
        <taxon>Pseudomonadati</taxon>
        <taxon>Thermodesulfobacteriota</taxon>
        <taxon>Desulfuromonadia</taxon>
        <taxon>Geobacterales</taxon>
        <taxon>Geobacteraceae</taxon>
        <taxon>Geomonas</taxon>
    </lineage>
</organism>
<dbReference type="Proteomes" id="UP000568888">
    <property type="component" value="Unassembled WGS sequence"/>
</dbReference>
<sequence>MKKQFVAVIALAGLAAGATLAHAASGSKGGGIVGSKHDMNVFIAANGGKADTELRVCAFCHTPHHAKDTQLQQTTVITDPATGVGTTVNYTTYLPLWSRDVPAGGYSQYNTSTFDPGADGKFYDPMAGPSRLCMTCHDGNIAVDSYYGQTGAATKKGDDQINMFASGSHFAIADKNGSGLTNDHPVGFVYDEMVSNPTYELRASSEGFIGNATRTIDSVLTYVDGAQGRVMTCASCHDVHNGPAVGNTAPASGNGYFLYATQEGSKLCLSCHDKNR</sequence>
<accession>A0A6V8MX32</accession>
<reference evidence="5" key="1">
    <citation type="submission" date="2020-06" db="EMBL/GenBank/DDBJ databases">
        <title>Draft genomic sequecing of Geomonas sp. Red736.</title>
        <authorList>
            <person name="Itoh H."/>
            <person name="Xu Z.X."/>
            <person name="Ushijima N."/>
            <person name="Masuda Y."/>
            <person name="Shiratori Y."/>
            <person name="Senoo K."/>
        </authorList>
    </citation>
    <scope>NUCLEOTIDE SEQUENCE [LARGE SCALE GENOMIC DNA]</scope>
    <source>
        <strain evidence="5">Red736</strain>
    </source>
</reference>
<proteinExistence type="predicted"/>
<protein>
    <submittedName>
        <fullName evidence="3 4">Cytochrome c</fullName>
    </submittedName>
</protein>
<gene>
    <name evidence="3" type="ORF">GMPD_26870</name>
    <name evidence="4" type="ORF">M1B72_05340</name>
</gene>
<evidence type="ECO:0000313" key="6">
    <source>
        <dbReference type="Proteomes" id="UP000831485"/>
    </source>
</evidence>
<dbReference type="AlphaFoldDB" id="A0A6V8MX32"/>
<dbReference type="EMBL" id="BLXY01000005">
    <property type="protein sequence ID" value="GFO64768.1"/>
    <property type="molecule type" value="Genomic_DNA"/>
</dbReference>
<dbReference type="SUPFAM" id="SSF48695">
    <property type="entry name" value="Multiheme cytochromes"/>
    <property type="match status" value="2"/>
</dbReference>
<name>A0A6V8MX32_9BACT</name>
<evidence type="ECO:0000256" key="1">
    <source>
        <dbReference type="SAM" id="SignalP"/>
    </source>
</evidence>
<feature type="chain" id="PRO_5027767419" evidence="1">
    <location>
        <begin position="24"/>
        <end position="276"/>
    </location>
</feature>
<keyword evidence="6" id="KW-1185">Reference proteome</keyword>
<evidence type="ECO:0000313" key="4">
    <source>
        <dbReference type="EMBL" id="UPU37135.1"/>
    </source>
</evidence>
<dbReference type="EMBL" id="CP096574">
    <property type="protein sequence ID" value="UPU37135.1"/>
    <property type="molecule type" value="Genomic_DNA"/>
</dbReference>